<proteinExistence type="predicted"/>
<protein>
    <submittedName>
        <fullName evidence="2">SusD/RagB family nutrient-binding outer membrane lipoprotein</fullName>
    </submittedName>
</protein>
<dbReference type="InterPro" id="IPR011990">
    <property type="entry name" value="TPR-like_helical_dom_sf"/>
</dbReference>
<dbReference type="AlphaFoldDB" id="A0A4Q1D5S8"/>
<name>A0A4Q1D5S8_9BACT</name>
<keyword evidence="1" id="KW-0732">Signal</keyword>
<keyword evidence="3" id="KW-1185">Reference proteome</keyword>
<dbReference type="Gene3D" id="1.25.40.390">
    <property type="match status" value="1"/>
</dbReference>
<dbReference type="Pfam" id="PF12771">
    <property type="entry name" value="SusD-like_2"/>
    <property type="match status" value="1"/>
</dbReference>
<evidence type="ECO:0000256" key="1">
    <source>
        <dbReference type="SAM" id="SignalP"/>
    </source>
</evidence>
<dbReference type="PROSITE" id="PS51257">
    <property type="entry name" value="PROKAR_LIPOPROTEIN"/>
    <property type="match status" value="1"/>
</dbReference>
<dbReference type="EMBL" id="SDHZ01000002">
    <property type="protein sequence ID" value="RXK82987.1"/>
    <property type="molecule type" value="Genomic_DNA"/>
</dbReference>
<reference evidence="2 3" key="1">
    <citation type="submission" date="2019-01" db="EMBL/GenBank/DDBJ databases">
        <title>Filimonas sp. strain TTM-71.</title>
        <authorList>
            <person name="Chen W.-M."/>
        </authorList>
    </citation>
    <scope>NUCLEOTIDE SEQUENCE [LARGE SCALE GENOMIC DNA]</scope>
    <source>
        <strain evidence="2 3">TTM-71</strain>
    </source>
</reference>
<evidence type="ECO:0000313" key="2">
    <source>
        <dbReference type="EMBL" id="RXK82987.1"/>
    </source>
</evidence>
<feature type="chain" id="PRO_5020423164" evidence="1">
    <location>
        <begin position="24"/>
        <end position="490"/>
    </location>
</feature>
<dbReference type="OrthoDB" id="614457at2"/>
<evidence type="ECO:0000313" key="3">
    <source>
        <dbReference type="Proteomes" id="UP000290545"/>
    </source>
</evidence>
<dbReference type="RefSeq" id="WP_129003853.1">
    <property type="nucleotide sequence ID" value="NZ_SDHZ01000002.1"/>
</dbReference>
<organism evidence="2 3">
    <name type="scientific">Filimonas effusa</name>
    <dbReference type="NCBI Taxonomy" id="2508721"/>
    <lineage>
        <taxon>Bacteria</taxon>
        <taxon>Pseudomonadati</taxon>
        <taxon>Bacteroidota</taxon>
        <taxon>Chitinophagia</taxon>
        <taxon>Chitinophagales</taxon>
        <taxon>Chitinophagaceae</taxon>
        <taxon>Filimonas</taxon>
    </lineage>
</organism>
<accession>A0A4Q1D5S8</accession>
<dbReference type="SUPFAM" id="SSF48452">
    <property type="entry name" value="TPR-like"/>
    <property type="match status" value="1"/>
</dbReference>
<dbReference type="InterPro" id="IPR041662">
    <property type="entry name" value="SusD-like_2"/>
</dbReference>
<keyword evidence="2" id="KW-0449">Lipoprotein</keyword>
<sequence length="490" mass="53563">MKQRKYIYVMAGLLAALSLGSCKKFLDVNEDPNNAKAIDAKLLFSFATTSYVNNRAGGDLYIPMALGGQSVAGGGNSTLGISWGTRSEDAYVFSAFSYGNIWTQFYTSVGANLRDIIDKANTYTPKNNNGVAQAKVLLAQTVYDLTTIYGDIPYKEAFNFNLYPSPHFDPQKDVLDSVVALVDQALVLFDEDNETKFTGSYDMFYGGDISKWIKAAKSIKLRALLTMVDKEPARAAAIGTLITDGGLISAAADNMKVSFATTAGKRNPKYAINLQYNGGREFFYGSPYVVDFMNANADPRLPRFFDRPTGQTAYVGIEPGANANDAVHAKLAKTIHVADQPEFVFTYQEALFYQAEVYARGLGVSVNMARADELYKAAITQSCIFWGVAAADAANFAAARPSLTSMTAADAIAAIHYQHWVDKMDRGIDAFTEWRRSGPEGSETPALRPPSVVGGTNLFRRFQYPGSSEILANPNAPEISLFNVKMWFDL</sequence>
<gene>
    <name evidence="2" type="ORF">ESB13_12735</name>
</gene>
<comment type="caution">
    <text evidence="2">The sequence shown here is derived from an EMBL/GenBank/DDBJ whole genome shotgun (WGS) entry which is preliminary data.</text>
</comment>
<dbReference type="Proteomes" id="UP000290545">
    <property type="component" value="Unassembled WGS sequence"/>
</dbReference>
<feature type="signal peptide" evidence="1">
    <location>
        <begin position="1"/>
        <end position="23"/>
    </location>
</feature>